<dbReference type="InterPro" id="IPR019052">
    <property type="entry name" value="DUF2383"/>
</dbReference>
<evidence type="ECO:0000313" key="3">
    <source>
        <dbReference type="Proteomes" id="UP000190341"/>
    </source>
</evidence>
<feature type="domain" description="DUF2383" evidence="1">
    <location>
        <begin position="7"/>
        <end position="114"/>
    </location>
</feature>
<dbReference type="OrthoDB" id="268257at2"/>
<organism evidence="2 3">
    <name type="scientific">Pseudoxanthomonas indica</name>
    <dbReference type="NCBI Taxonomy" id="428993"/>
    <lineage>
        <taxon>Bacteria</taxon>
        <taxon>Pseudomonadati</taxon>
        <taxon>Pseudomonadota</taxon>
        <taxon>Gammaproteobacteria</taxon>
        <taxon>Lysobacterales</taxon>
        <taxon>Lysobacteraceae</taxon>
        <taxon>Pseudoxanthomonas</taxon>
    </lineage>
</organism>
<proteinExistence type="predicted"/>
<reference evidence="2 3" key="1">
    <citation type="submission" date="2017-02" db="EMBL/GenBank/DDBJ databases">
        <authorList>
            <person name="Peterson S.W."/>
        </authorList>
    </citation>
    <scope>NUCLEOTIDE SEQUENCE [LARGE SCALE GENOMIC DNA]</scope>
    <source>
        <strain evidence="2 3">P15</strain>
    </source>
</reference>
<dbReference type="InterPro" id="IPR011971">
    <property type="entry name" value="CHP02284"/>
</dbReference>
<dbReference type="InterPro" id="IPR012347">
    <property type="entry name" value="Ferritin-like"/>
</dbReference>
<dbReference type="Gene3D" id="1.20.1260.10">
    <property type="match status" value="1"/>
</dbReference>
<dbReference type="RefSeq" id="WP_079722922.1">
    <property type="nucleotide sequence ID" value="NZ_BMCL01000003.1"/>
</dbReference>
<evidence type="ECO:0000259" key="1">
    <source>
        <dbReference type="Pfam" id="PF09537"/>
    </source>
</evidence>
<name>A0A1T5J5D8_9GAMM</name>
<sequence length="151" mass="16442">MNTQKKIEHSLNDLIEIARDGKDFYTEAAGKVKDAELSSLFTRIAGVKGDIVTRLSADVAAAGGKPAEHGTMVGSMHQMYGNVRAALGDTRYGYVAELEASEDRLLDAFDETLTDSDTPASARAEVQALLPQVRECHNIMRDRKHALQASH</sequence>
<dbReference type="Proteomes" id="UP000190341">
    <property type="component" value="Unassembled WGS sequence"/>
</dbReference>
<accession>A0A1T5J5D8</accession>
<protein>
    <recommendedName>
        <fullName evidence="1">DUF2383 domain-containing protein</fullName>
    </recommendedName>
</protein>
<dbReference type="EMBL" id="FUZV01000001">
    <property type="protein sequence ID" value="SKC46448.1"/>
    <property type="molecule type" value="Genomic_DNA"/>
</dbReference>
<evidence type="ECO:0000313" key="2">
    <source>
        <dbReference type="EMBL" id="SKC46448.1"/>
    </source>
</evidence>
<dbReference type="STRING" id="428993.SAMN06296058_0532"/>
<dbReference type="NCBIfam" id="TIGR02284">
    <property type="entry name" value="PA2169 family four-helix-bundle protein"/>
    <property type="match status" value="1"/>
</dbReference>
<gene>
    <name evidence="2" type="ORF">SAMN06296058_0532</name>
</gene>
<keyword evidence="3" id="KW-1185">Reference proteome</keyword>
<dbReference type="Pfam" id="PF09537">
    <property type="entry name" value="DUF2383"/>
    <property type="match status" value="1"/>
</dbReference>
<dbReference type="AlphaFoldDB" id="A0A1T5J5D8"/>